<name>A0AAW1TCD1_9CHLO</name>
<feature type="compositionally biased region" description="Basic and acidic residues" evidence="1">
    <location>
        <begin position="317"/>
        <end position="327"/>
    </location>
</feature>
<keyword evidence="3" id="KW-1185">Reference proteome</keyword>
<comment type="caution">
    <text evidence="2">The sequence shown here is derived from an EMBL/GenBank/DDBJ whole genome shotgun (WGS) entry which is preliminary data.</text>
</comment>
<dbReference type="Proteomes" id="UP001485043">
    <property type="component" value="Unassembled WGS sequence"/>
</dbReference>
<dbReference type="AlphaFoldDB" id="A0AAW1TCD1"/>
<dbReference type="EMBL" id="JALJOV010000142">
    <property type="protein sequence ID" value="KAK9866661.1"/>
    <property type="molecule type" value="Genomic_DNA"/>
</dbReference>
<sequence length="363" mass="38263">MLSTDGVHLLDAVDVFTAYAPLHGLPEDAVRRSQLQAIFTRHQSRQKTLSSGDLPAVLAALAPSMSSSDTEFLGCMIDPAGVGTLTLPSLLAGLADSLSLMSATDEALSGPLQALREVAEDRWQEFQNLGPADLQRPEVLTDLPPRLLTLLPGCSQRSLRHLLASLRSWDAAATGRASLADVVHILRLGRLQLRPNDPPAGKPQPSGTPGDGRDDASWESLKKQVRDLRQQLQAASRPEASGMVDELRRALREVSQGWPEASQGAGGKEWSAAGAAPGSDEGRERGITASFGDGPAAGSFQTLSPDTWPGDNGPGIESERRSGRAERQPAAIHSADTPAHALCQPSLEAAGVHPRASSSCACP</sequence>
<organism evidence="2 3">
    <name type="scientific">Apatococcus fuscideae</name>
    <dbReference type="NCBI Taxonomy" id="2026836"/>
    <lineage>
        <taxon>Eukaryota</taxon>
        <taxon>Viridiplantae</taxon>
        <taxon>Chlorophyta</taxon>
        <taxon>core chlorophytes</taxon>
        <taxon>Trebouxiophyceae</taxon>
        <taxon>Chlorellales</taxon>
        <taxon>Chlorellaceae</taxon>
        <taxon>Apatococcus</taxon>
    </lineage>
</organism>
<evidence type="ECO:0000313" key="2">
    <source>
        <dbReference type="EMBL" id="KAK9866661.1"/>
    </source>
</evidence>
<feature type="region of interest" description="Disordered" evidence="1">
    <location>
        <begin position="193"/>
        <end position="216"/>
    </location>
</feature>
<proteinExistence type="predicted"/>
<protein>
    <submittedName>
        <fullName evidence="2">Uncharacterized protein</fullName>
    </submittedName>
</protein>
<reference evidence="2 3" key="1">
    <citation type="journal article" date="2024" name="Nat. Commun.">
        <title>Phylogenomics reveals the evolutionary origins of lichenization in chlorophyte algae.</title>
        <authorList>
            <person name="Puginier C."/>
            <person name="Libourel C."/>
            <person name="Otte J."/>
            <person name="Skaloud P."/>
            <person name="Haon M."/>
            <person name="Grisel S."/>
            <person name="Petersen M."/>
            <person name="Berrin J.G."/>
            <person name="Delaux P.M."/>
            <person name="Dal Grande F."/>
            <person name="Keller J."/>
        </authorList>
    </citation>
    <scope>NUCLEOTIDE SEQUENCE [LARGE SCALE GENOMIC DNA]</scope>
    <source>
        <strain evidence="2 3">SAG 2523</strain>
    </source>
</reference>
<feature type="region of interest" description="Disordered" evidence="1">
    <location>
        <begin position="254"/>
        <end position="332"/>
    </location>
</feature>
<evidence type="ECO:0000313" key="3">
    <source>
        <dbReference type="Proteomes" id="UP001485043"/>
    </source>
</evidence>
<evidence type="ECO:0000256" key="1">
    <source>
        <dbReference type="SAM" id="MobiDB-lite"/>
    </source>
</evidence>
<accession>A0AAW1TCD1</accession>
<gene>
    <name evidence="2" type="ORF">WJX84_000892</name>
</gene>